<feature type="region of interest" description="Disordered" evidence="1">
    <location>
        <begin position="441"/>
        <end position="466"/>
    </location>
</feature>
<protein>
    <submittedName>
        <fullName evidence="3">Uncharacterized protein</fullName>
    </submittedName>
</protein>
<accession>A0ABP1CM49</accession>
<feature type="region of interest" description="Disordered" evidence="1">
    <location>
        <begin position="600"/>
        <end position="642"/>
    </location>
</feature>
<evidence type="ECO:0000313" key="4">
    <source>
        <dbReference type="Proteomes" id="UP001497453"/>
    </source>
</evidence>
<feature type="transmembrane region" description="Helical" evidence="2">
    <location>
        <begin position="38"/>
        <end position="57"/>
    </location>
</feature>
<feature type="compositionally biased region" description="Polar residues" evidence="1">
    <location>
        <begin position="600"/>
        <end position="636"/>
    </location>
</feature>
<proteinExistence type="predicted"/>
<name>A0ABP1CM49_9APHY</name>
<gene>
    <name evidence="3" type="ORF">GFSPODELE1_LOCUS1323</name>
</gene>
<keyword evidence="2" id="KW-0812">Transmembrane</keyword>
<evidence type="ECO:0000313" key="3">
    <source>
        <dbReference type="EMBL" id="CAL1696746.1"/>
    </source>
</evidence>
<feature type="region of interest" description="Disordered" evidence="1">
    <location>
        <begin position="724"/>
        <end position="743"/>
    </location>
</feature>
<dbReference type="Proteomes" id="UP001497453">
    <property type="component" value="Chromosome 1"/>
</dbReference>
<organism evidence="3 4">
    <name type="scientific">Somion occarium</name>
    <dbReference type="NCBI Taxonomy" id="3059160"/>
    <lineage>
        <taxon>Eukaryota</taxon>
        <taxon>Fungi</taxon>
        <taxon>Dikarya</taxon>
        <taxon>Basidiomycota</taxon>
        <taxon>Agaricomycotina</taxon>
        <taxon>Agaricomycetes</taxon>
        <taxon>Polyporales</taxon>
        <taxon>Cerrenaceae</taxon>
        <taxon>Somion</taxon>
    </lineage>
</organism>
<evidence type="ECO:0000256" key="1">
    <source>
        <dbReference type="SAM" id="MobiDB-lite"/>
    </source>
</evidence>
<keyword evidence="2" id="KW-1133">Transmembrane helix</keyword>
<dbReference type="EMBL" id="OZ037944">
    <property type="protein sequence ID" value="CAL1696746.1"/>
    <property type="molecule type" value="Genomic_DNA"/>
</dbReference>
<keyword evidence="2" id="KW-0472">Membrane</keyword>
<keyword evidence="4" id="KW-1185">Reference proteome</keyword>
<feature type="region of interest" description="Disordered" evidence="1">
    <location>
        <begin position="807"/>
        <end position="826"/>
    </location>
</feature>
<feature type="region of interest" description="Disordered" evidence="1">
    <location>
        <begin position="365"/>
        <end position="401"/>
    </location>
</feature>
<sequence length="826" mass="90309">MGLSVPVRVLHLLSLTFVRLPGLIVLALLLVSSNLFALARLLSFVPPLLYLLFRLLLLSPLLRVPPQLELPVPRSLPSALPFCLSLRLPKRDIPPPLPLKPENYASFFDDSDYNGTAVYPRSHSSMSRDRLHIHTRLPPLRKARPQVPSFFSKHSSKSNADDADCAPRSSYIFGQSLNDLDYNFEDPRCPSPFTSPRDAPQPPPMLEDELQVPAYVFDRRGSDTSTTTTSSVRTTSTLAERFSNAFPVSFSLPFASKSRSKLHLSIASSSPSTASSHSTSYGTPITPLSPSFQSTYTFPMAAEIGQVGASYGIIIENNTSRASFAETQQEALAIGRVLTPEQDPFAKPDIDVEDTTLKPLLSLDDMGRKRYSGRSSRRGSAQSEFVPRRHSKMDRPYYTPPHSRSLGPCNFPYATISPTYTFPSSCDVYPADISDASFAVPPSPSRSVRSTLSQADRNHPPSAWSTYSSPIMGCDASLASQEDGSEQDIQMADFPLPPASICGLPLGTNAGPAPRRPLPHPPITSFSASLPPSPITSLNGLGLESFDGSSSALAHRMHGPHLPLRIGRRDRGSLKSLPPVPNVYEVEECDLSSGEFLLRSSSGNRPASPFTSNRQSSDGSSKTCILQSNESRNLTSGRDRDGEYEATLDDSCVLGKDFLVGLRLRGVEQPEASFAVVEEEQRSFFSGSSEESVICTSEEEDIDRSIQDLLDDMVTDNTVTPVNLRSPSDPVKDSTVLPDHQEDDALDTSSLLSALPINDDDEDTVLFPRMRSDSFDGIDTETENWDRNTSRSTAFFSARSSLFSFTSTRRGSPDSWGTARVSMDAE</sequence>
<feature type="transmembrane region" description="Helical" evidence="2">
    <location>
        <begin position="12"/>
        <end position="31"/>
    </location>
</feature>
<reference evidence="4" key="1">
    <citation type="submission" date="2024-04" db="EMBL/GenBank/DDBJ databases">
        <authorList>
            <person name="Shaw F."/>
            <person name="Minotto A."/>
        </authorList>
    </citation>
    <scope>NUCLEOTIDE SEQUENCE [LARGE SCALE GENOMIC DNA]</scope>
</reference>
<evidence type="ECO:0000256" key="2">
    <source>
        <dbReference type="SAM" id="Phobius"/>
    </source>
</evidence>